<dbReference type="Gene3D" id="3.30.420.40">
    <property type="match status" value="2"/>
</dbReference>
<dbReference type="InterPro" id="IPR000600">
    <property type="entry name" value="ROK"/>
</dbReference>
<dbReference type="PANTHER" id="PTHR18964:SF149">
    <property type="entry name" value="BIFUNCTIONAL UDP-N-ACETYLGLUCOSAMINE 2-EPIMERASE_N-ACETYLMANNOSAMINE KINASE"/>
    <property type="match status" value="1"/>
</dbReference>
<reference evidence="2 3" key="1">
    <citation type="submission" date="2018-02" db="EMBL/GenBank/DDBJ databases">
        <title>Sphingobacterium KA21.</title>
        <authorList>
            <person name="Vasarhelyi B.M."/>
            <person name="Deshmukh S."/>
            <person name="Balint B."/>
            <person name="Kukolya J."/>
        </authorList>
    </citation>
    <scope>NUCLEOTIDE SEQUENCE [LARGE SCALE GENOMIC DNA]</scope>
    <source>
        <strain evidence="2 3">Ka21</strain>
    </source>
</reference>
<dbReference type="SUPFAM" id="SSF53067">
    <property type="entry name" value="Actin-like ATPase domain"/>
    <property type="match status" value="1"/>
</dbReference>
<name>A0ABR9T8Z7_9SPHI</name>
<evidence type="ECO:0000313" key="3">
    <source>
        <dbReference type="Proteomes" id="UP000618319"/>
    </source>
</evidence>
<dbReference type="RefSeq" id="WP_196938333.1">
    <property type="nucleotide sequence ID" value="NZ_MU158689.1"/>
</dbReference>
<dbReference type="EMBL" id="PSKQ01000019">
    <property type="protein sequence ID" value="MBE8721102.1"/>
    <property type="molecule type" value="Genomic_DNA"/>
</dbReference>
<sequence>MITNKNECILCVEIGGSHILSGIYDPSENNSFVGLCRRPVKSLGKKDEILDAWFSCIDDTLRNVNVIPTGVHIGMPGPFDYENGVSYIKNLGKYDDLYGVNIKELIATRYLLPQEVILFENDATCFLIGQIELIDGLKQNKVVGLTLGTGLGSCLYEDGKCTDLDLGKEPFMDGITEDYLSTRGFMRLYKLLGGERVSTVKEVMEDQQHCRYAREVVAKFGKYLGDFISHYYPLYQMRGLIIGGGIANGSAAFLDVTKRQLQKNNIDIPIFLAAEGDEATLLGVMIAMKEQEFAK</sequence>
<protein>
    <recommendedName>
        <fullName evidence="4">ROK family protein</fullName>
    </recommendedName>
</protein>
<dbReference type="PANTHER" id="PTHR18964">
    <property type="entry name" value="ROK (REPRESSOR, ORF, KINASE) FAMILY"/>
    <property type="match status" value="1"/>
</dbReference>
<comment type="similarity">
    <text evidence="1">Belongs to the ROK (NagC/XylR) family.</text>
</comment>
<dbReference type="InterPro" id="IPR043129">
    <property type="entry name" value="ATPase_NBD"/>
</dbReference>
<gene>
    <name evidence="2" type="ORF">C4F40_10240</name>
</gene>
<evidence type="ECO:0008006" key="4">
    <source>
        <dbReference type="Google" id="ProtNLM"/>
    </source>
</evidence>
<dbReference type="Proteomes" id="UP000618319">
    <property type="component" value="Unassembled WGS sequence"/>
</dbReference>
<comment type="caution">
    <text evidence="2">The sequence shown here is derived from an EMBL/GenBank/DDBJ whole genome shotgun (WGS) entry which is preliminary data.</text>
</comment>
<evidence type="ECO:0000313" key="2">
    <source>
        <dbReference type="EMBL" id="MBE8721102.1"/>
    </source>
</evidence>
<proteinExistence type="inferred from homology"/>
<evidence type="ECO:0000256" key="1">
    <source>
        <dbReference type="ARBA" id="ARBA00006479"/>
    </source>
</evidence>
<keyword evidence="3" id="KW-1185">Reference proteome</keyword>
<dbReference type="Pfam" id="PF00480">
    <property type="entry name" value="ROK"/>
    <property type="match status" value="2"/>
</dbReference>
<accession>A0ABR9T8Z7</accession>
<organism evidence="2 3">
    <name type="scientific">Sphingobacterium pedocola</name>
    <dbReference type="NCBI Taxonomy" id="2082722"/>
    <lineage>
        <taxon>Bacteria</taxon>
        <taxon>Pseudomonadati</taxon>
        <taxon>Bacteroidota</taxon>
        <taxon>Sphingobacteriia</taxon>
        <taxon>Sphingobacteriales</taxon>
        <taxon>Sphingobacteriaceae</taxon>
        <taxon>Sphingobacterium</taxon>
    </lineage>
</organism>